<sequence>MVLSMKQDVQVMYHYDAACCRVFGGTLWLVDGTGSALMRFDGILFCYNKSQRVLTKTQILVEEAHGLEEVRLISICYTCEALRAFEARMQAPSTCADLCLRGGLSRRDADALNEHNSIVDQASDYHSLHTDPAVAVLHDYCSTGAASRALFKQFPPR</sequence>
<keyword evidence="2" id="KW-1185">Reference proteome</keyword>
<comment type="caution">
    <text evidence="1">The sequence shown here is derived from an EMBL/GenBank/DDBJ whole genome shotgun (WGS) entry which is preliminary data.</text>
</comment>
<gene>
    <name evidence="1" type="ORF">HBR001_LOCUS3312</name>
</gene>
<protein>
    <submittedName>
        <fullName evidence="1">Uncharacterized protein</fullName>
    </submittedName>
</protein>
<name>A0AAV0TM39_HYABA</name>
<proteinExistence type="predicted"/>
<evidence type="ECO:0000313" key="1">
    <source>
        <dbReference type="EMBL" id="CAI5724239.1"/>
    </source>
</evidence>
<accession>A0AAV0TM39</accession>
<dbReference type="Proteomes" id="UP001162031">
    <property type="component" value="Unassembled WGS sequence"/>
</dbReference>
<dbReference type="EMBL" id="CANTFL010000550">
    <property type="protein sequence ID" value="CAI5724239.1"/>
    <property type="molecule type" value="Genomic_DNA"/>
</dbReference>
<organism evidence="1 2">
    <name type="scientific">Hyaloperonospora brassicae</name>
    <name type="common">Brassica downy mildew</name>
    <name type="synonym">Peronospora brassicae</name>
    <dbReference type="NCBI Taxonomy" id="162125"/>
    <lineage>
        <taxon>Eukaryota</taxon>
        <taxon>Sar</taxon>
        <taxon>Stramenopiles</taxon>
        <taxon>Oomycota</taxon>
        <taxon>Peronosporomycetes</taxon>
        <taxon>Peronosporales</taxon>
        <taxon>Peronosporaceae</taxon>
        <taxon>Hyaloperonospora</taxon>
    </lineage>
</organism>
<reference evidence="1" key="1">
    <citation type="submission" date="2022-12" db="EMBL/GenBank/DDBJ databases">
        <authorList>
            <person name="Webb A."/>
        </authorList>
    </citation>
    <scope>NUCLEOTIDE SEQUENCE</scope>
    <source>
        <strain evidence="1">Hp1</strain>
    </source>
</reference>
<dbReference type="AlphaFoldDB" id="A0AAV0TM39"/>
<evidence type="ECO:0000313" key="2">
    <source>
        <dbReference type="Proteomes" id="UP001162031"/>
    </source>
</evidence>